<evidence type="ECO:0000256" key="6">
    <source>
        <dbReference type="ARBA" id="ARBA00023136"/>
    </source>
</evidence>
<dbReference type="NCBIfam" id="TIGR00786">
    <property type="entry name" value="dctM"/>
    <property type="match status" value="1"/>
</dbReference>
<evidence type="ECO:0000313" key="9">
    <source>
        <dbReference type="EMBL" id="NYZ23480.1"/>
    </source>
</evidence>
<dbReference type="EMBL" id="JABFDB010000027">
    <property type="protein sequence ID" value="NYZ23480.1"/>
    <property type="molecule type" value="Genomic_DNA"/>
</dbReference>
<keyword evidence="6 7" id="KW-0472">Membrane</keyword>
<comment type="function">
    <text evidence="7">Part of the tripartite ATP-independent periplasmic (TRAP) transport system.</text>
</comment>
<keyword evidence="5 7" id="KW-1133">Transmembrane helix</keyword>
<dbReference type="InterPro" id="IPR010656">
    <property type="entry name" value="DctM"/>
</dbReference>
<keyword evidence="10" id="KW-1185">Reference proteome</keyword>
<evidence type="ECO:0000256" key="1">
    <source>
        <dbReference type="ARBA" id="ARBA00004429"/>
    </source>
</evidence>
<feature type="transmembrane region" description="Helical" evidence="7">
    <location>
        <begin position="359"/>
        <end position="387"/>
    </location>
</feature>
<keyword evidence="7" id="KW-0813">Transport</keyword>
<dbReference type="PIRSF" id="PIRSF006066">
    <property type="entry name" value="HI0050"/>
    <property type="match status" value="1"/>
</dbReference>
<feature type="transmembrane region" description="Helical" evidence="7">
    <location>
        <begin position="52"/>
        <end position="71"/>
    </location>
</feature>
<gene>
    <name evidence="9" type="ORF">HND93_27590</name>
</gene>
<accession>A0ABX2TLG7</accession>
<proteinExistence type="inferred from homology"/>
<name>A0ABX2TLG7_9PROT</name>
<reference evidence="9 10" key="1">
    <citation type="submission" date="2020-05" db="EMBL/GenBank/DDBJ databases">
        <title>Azospirillum oleiclasticum sp. nov, a nitrogen-fixing and heavy crude oil-emulsifying bacterium isolated from the crude oil of Yumen Oilfield.</title>
        <authorList>
            <person name="Wu D."/>
            <person name="Cai M."/>
            <person name="Zhang X."/>
        </authorList>
    </citation>
    <scope>NUCLEOTIDE SEQUENCE [LARGE SCALE GENOMIC DNA]</scope>
    <source>
        <strain evidence="9 10">ROY-1-1-2</strain>
    </source>
</reference>
<evidence type="ECO:0000256" key="2">
    <source>
        <dbReference type="ARBA" id="ARBA00022475"/>
    </source>
</evidence>
<comment type="subcellular location">
    <subcellularLocation>
        <location evidence="1 7">Cell inner membrane</location>
        <topology evidence="1 7">Multi-pass membrane protein</topology>
    </subcellularLocation>
</comment>
<feature type="domain" description="TRAP C4-dicarboxylate transport system permease DctM subunit" evidence="8">
    <location>
        <begin position="9"/>
        <end position="419"/>
    </location>
</feature>
<dbReference type="Pfam" id="PF06808">
    <property type="entry name" value="DctM"/>
    <property type="match status" value="1"/>
</dbReference>
<evidence type="ECO:0000313" key="10">
    <source>
        <dbReference type="Proteomes" id="UP000584642"/>
    </source>
</evidence>
<evidence type="ECO:0000256" key="4">
    <source>
        <dbReference type="ARBA" id="ARBA00022692"/>
    </source>
</evidence>
<evidence type="ECO:0000256" key="3">
    <source>
        <dbReference type="ARBA" id="ARBA00022519"/>
    </source>
</evidence>
<feature type="transmembrane region" description="Helical" evidence="7">
    <location>
        <begin position="170"/>
        <end position="191"/>
    </location>
</feature>
<feature type="transmembrane region" description="Helical" evidence="7">
    <location>
        <begin position="100"/>
        <end position="125"/>
    </location>
</feature>
<comment type="caution">
    <text evidence="7">Lacks conserved residue(s) required for the propagation of feature annotation.</text>
</comment>
<dbReference type="RefSeq" id="WP_180285253.1">
    <property type="nucleotide sequence ID" value="NZ_JABFDB010000027.1"/>
</dbReference>
<protein>
    <recommendedName>
        <fullName evidence="7">TRAP transporter large permease protein</fullName>
    </recommendedName>
</protein>
<sequence>MSTAFLLSLGGFLLLSAVRVPISFAMFAGAILYLFVTGQDVGLVAEQSLNGLFDGFVLLSVPLFIIAASFMNAGTVSDRLLAFCQALVGRFKGGLGHVNVVASIIFAGMSGSAIADAAGIGKVIIDMMRRNNRYPAGYAAAITAASSVIGPIIPPSIPMVLYALVSDTSIGYLFLGGVVPGLLLGVVLMIYNGWAASRRHFPVDEVVPLAELPKRTVNALPPLLLPVILLGGIYGGATTPTEAASVAAFYALVLAAVVYRALSLRAFGELVLDASRSTAVVGLIIASALVFNYIVASENIPGLVAASLKGLDIHPVLFLLLINLLFLALGCLFDATTLLLIVIPLFLPTARELGIDLVHFGVVMVVNIMIGLITPPYGVLLFVISGVCKIPLGSIIREIWPFIGVLIVALLLMVLFPQIVLWLPQQFGYRG</sequence>
<feature type="transmembrane region" description="Helical" evidence="7">
    <location>
        <begin position="274"/>
        <end position="296"/>
    </location>
</feature>
<keyword evidence="2" id="KW-1003">Cell membrane</keyword>
<dbReference type="PANTHER" id="PTHR33362">
    <property type="entry name" value="SIALIC ACID TRAP TRANSPORTER PERMEASE PROTEIN SIAT-RELATED"/>
    <property type="match status" value="1"/>
</dbReference>
<evidence type="ECO:0000256" key="7">
    <source>
        <dbReference type="RuleBase" id="RU369079"/>
    </source>
</evidence>
<dbReference type="Proteomes" id="UP000584642">
    <property type="component" value="Unassembled WGS sequence"/>
</dbReference>
<feature type="transmembrane region" description="Helical" evidence="7">
    <location>
        <begin position="137"/>
        <end position="164"/>
    </location>
</feature>
<feature type="transmembrane region" description="Helical" evidence="7">
    <location>
        <begin position="399"/>
        <end position="423"/>
    </location>
</feature>
<feature type="transmembrane region" description="Helical" evidence="7">
    <location>
        <begin position="316"/>
        <end position="347"/>
    </location>
</feature>
<dbReference type="InterPro" id="IPR004681">
    <property type="entry name" value="TRAP_DctM"/>
</dbReference>
<comment type="subunit">
    <text evidence="7">The complex comprises the extracytoplasmic solute receptor protein and the two transmembrane proteins.</text>
</comment>
<feature type="transmembrane region" description="Helical" evidence="7">
    <location>
        <begin position="243"/>
        <end position="262"/>
    </location>
</feature>
<comment type="similarity">
    <text evidence="7">Belongs to the TRAP transporter large permease family.</text>
</comment>
<organism evidence="9 10">
    <name type="scientific">Azospirillum oleiclasticum</name>
    <dbReference type="NCBI Taxonomy" id="2735135"/>
    <lineage>
        <taxon>Bacteria</taxon>
        <taxon>Pseudomonadati</taxon>
        <taxon>Pseudomonadota</taxon>
        <taxon>Alphaproteobacteria</taxon>
        <taxon>Rhodospirillales</taxon>
        <taxon>Azospirillaceae</taxon>
        <taxon>Azospirillum</taxon>
    </lineage>
</organism>
<evidence type="ECO:0000259" key="8">
    <source>
        <dbReference type="Pfam" id="PF06808"/>
    </source>
</evidence>
<feature type="transmembrane region" description="Helical" evidence="7">
    <location>
        <begin position="219"/>
        <end position="237"/>
    </location>
</feature>
<comment type="caution">
    <text evidence="9">The sequence shown here is derived from an EMBL/GenBank/DDBJ whole genome shotgun (WGS) entry which is preliminary data.</text>
</comment>
<evidence type="ECO:0000256" key="5">
    <source>
        <dbReference type="ARBA" id="ARBA00022989"/>
    </source>
</evidence>
<keyword evidence="4 7" id="KW-0812">Transmembrane</keyword>
<keyword evidence="3 7" id="KW-0997">Cell inner membrane</keyword>